<dbReference type="EMBL" id="BT093894">
    <property type="protein sequence ID" value="ACU18242.1"/>
    <property type="molecule type" value="mRNA"/>
</dbReference>
<name>C6T8U0_SOYBN</name>
<protein>
    <submittedName>
        <fullName evidence="1">Uncharacterized protein</fullName>
    </submittedName>
</protein>
<evidence type="ECO:0000313" key="1">
    <source>
        <dbReference type="EMBL" id="ACU18242.1"/>
    </source>
</evidence>
<organism evidence="1">
    <name type="scientific">Glycine max</name>
    <name type="common">Soybean</name>
    <name type="synonym">Glycine hispida</name>
    <dbReference type="NCBI Taxonomy" id="3847"/>
    <lineage>
        <taxon>Eukaryota</taxon>
        <taxon>Viridiplantae</taxon>
        <taxon>Streptophyta</taxon>
        <taxon>Embryophyta</taxon>
        <taxon>Tracheophyta</taxon>
        <taxon>Spermatophyta</taxon>
        <taxon>Magnoliopsida</taxon>
        <taxon>eudicotyledons</taxon>
        <taxon>Gunneridae</taxon>
        <taxon>Pentapetalae</taxon>
        <taxon>rosids</taxon>
        <taxon>fabids</taxon>
        <taxon>Fabales</taxon>
        <taxon>Fabaceae</taxon>
        <taxon>Papilionoideae</taxon>
        <taxon>50 kb inversion clade</taxon>
        <taxon>NPAAA clade</taxon>
        <taxon>indigoferoid/millettioid clade</taxon>
        <taxon>Phaseoleae</taxon>
        <taxon>Glycine</taxon>
        <taxon>Glycine subgen. Soja</taxon>
    </lineage>
</organism>
<proteinExistence type="evidence at transcript level"/>
<reference evidence="1" key="1">
    <citation type="submission" date="2009-08" db="EMBL/GenBank/DDBJ databases">
        <authorList>
            <person name="Cheung F."/>
            <person name="Xiao Y."/>
            <person name="Chan A."/>
            <person name="Moskal W."/>
            <person name="Town C.D."/>
        </authorList>
    </citation>
    <scope>NUCLEOTIDE SEQUENCE</scope>
</reference>
<accession>C6T8U0</accession>
<sequence length="91" mass="10375">MTDLPRSFTEILATGSVSILLIHILNFGNLGLRPLENLLLLQLQLPVKIQPHLLQLHHLLPLTIPNLFIYLPCRPWLLGSQRDCTKQNGDY</sequence>
<dbReference type="AlphaFoldDB" id="C6T8U0"/>